<organism evidence="1">
    <name type="scientific">Anopheles coluzzii</name>
    <name type="common">African malaria mosquito</name>
    <dbReference type="NCBI Taxonomy" id="1518534"/>
    <lineage>
        <taxon>Eukaryota</taxon>
        <taxon>Metazoa</taxon>
        <taxon>Ecdysozoa</taxon>
        <taxon>Arthropoda</taxon>
        <taxon>Hexapoda</taxon>
        <taxon>Insecta</taxon>
        <taxon>Pterygota</taxon>
        <taxon>Neoptera</taxon>
        <taxon>Endopterygota</taxon>
        <taxon>Diptera</taxon>
        <taxon>Nematocera</taxon>
        <taxon>Culicoidea</taxon>
        <taxon>Culicidae</taxon>
        <taxon>Anophelinae</taxon>
        <taxon>Anopheles</taxon>
    </lineage>
</organism>
<name>A0A8W7PYX0_ANOCL</name>
<dbReference type="EnsemblMetazoa" id="ACOM040029-RA">
    <property type="protein sequence ID" value="ACOM040029-PA.1"/>
    <property type="gene ID" value="ACOM040029"/>
</dbReference>
<dbReference type="InterPro" id="IPR021109">
    <property type="entry name" value="Peptidase_aspartic_dom_sf"/>
</dbReference>
<reference evidence="1" key="1">
    <citation type="submission" date="2022-08" db="UniProtKB">
        <authorList>
            <consortium name="EnsemblMetazoa"/>
        </authorList>
    </citation>
    <scope>IDENTIFICATION</scope>
</reference>
<dbReference type="Gene3D" id="2.40.70.10">
    <property type="entry name" value="Acid Proteases"/>
    <property type="match status" value="1"/>
</dbReference>
<protein>
    <submittedName>
        <fullName evidence="1">Uncharacterized protein</fullName>
    </submittedName>
</protein>
<proteinExistence type="predicted"/>
<accession>A0A8W7PYX0</accession>
<sequence>MNHFFDYDDSYSATSYESSVRSSMQWPISKKSVIKLPIGDRTKPYSSLLVATGSAISFLAVNRKKIPNLRHKDAMAWKCNPDGIVHTLGTATYNLCFGRTTIKHEFHLVQNLVNLEYDGMLGCDFVVKYGCSINFERYLITINFD</sequence>
<dbReference type="Proteomes" id="UP000075882">
    <property type="component" value="Unassembled WGS sequence"/>
</dbReference>
<dbReference type="AlphaFoldDB" id="A0A8W7PYX0"/>
<evidence type="ECO:0000313" key="1">
    <source>
        <dbReference type="EnsemblMetazoa" id="ACOM040029-PA.1"/>
    </source>
</evidence>